<evidence type="ECO:0000256" key="7">
    <source>
        <dbReference type="ARBA" id="ARBA00023136"/>
    </source>
</evidence>
<evidence type="ECO:0000256" key="3">
    <source>
        <dbReference type="ARBA" id="ARBA00022475"/>
    </source>
</evidence>
<name>A0A096BHY7_9FIRM</name>
<feature type="transmembrane region" description="Helical" evidence="8">
    <location>
        <begin position="263"/>
        <end position="279"/>
    </location>
</feature>
<feature type="transmembrane region" description="Helical" evidence="8">
    <location>
        <begin position="79"/>
        <end position="101"/>
    </location>
</feature>
<evidence type="ECO:0000256" key="2">
    <source>
        <dbReference type="ARBA" id="ARBA00022448"/>
    </source>
</evidence>
<sequence>MTKIKKILKKSSNQIIVAMFLGIIVGIVMGEKASYFAPLGKLFMQLIKMLVLPLITVSIISGASSLGNTRSAGKIGISTFVYFMGTTMVAVIIGLILGNIFKPGLGLDVSIIKSMFSDEYVNKGATPGFWETILGIIPVNPFKALMDGNILQILFFSLFLGFGISTLEKSKKETLINVFEYLSEALIWMVEKVIYIAPIGVFGLMADAVGTFGYETLYLVLKLLLVYILALILHAFGLYPLLIKLFTKVSPKKFLSKVKKAQIVALSTASSMGTLPVTFEVCEEELDVSSSTTSFVLPLGATINMDGGAIYYALVAIFFAQMFNIDLSIFDYIAIIFTATIGSIGQAGVPGPSLLVVAVLISANIPVVGLPLLFGVDRIFDMLRTAVNVTGDAACAVIVDNLVKDTTDDK</sequence>
<comment type="subcellular location">
    <subcellularLocation>
        <location evidence="1">Cell membrane</location>
        <topology evidence="1">Multi-pass membrane protein</topology>
    </subcellularLocation>
</comment>
<proteinExistence type="predicted"/>
<dbReference type="Gene3D" id="1.10.3860.10">
    <property type="entry name" value="Sodium:dicarboxylate symporter"/>
    <property type="match status" value="1"/>
</dbReference>
<feature type="transmembrane region" description="Helical" evidence="8">
    <location>
        <begin position="150"/>
        <end position="167"/>
    </location>
</feature>
<dbReference type="RefSeq" id="WP_035163393.1">
    <property type="nucleotide sequence ID" value="NZ_AZTB01000027.1"/>
</dbReference>
<evidence type="ECO:0000313" key="10">
    <source>
        <dbReference type="Proteomes" id="UP000029622"/>
    </source>
</evidence>
<evidence type="ECO:0000256" key="8">
    <source>
        <dbReference type="SAM" id="Phobius"/>
    </source>
</evidence>
<gene>
    <name evidence="9" type="ORF">Y919_06395</name>
</gene>
<evidence type="ECO:0000256" key="1">
    <source>
        <dbReference type="ARBA" id="ARBA00004651"/>
    </source>
</evidence>
<feature type="transmembrane region" description="Helical" evidence="8">
    <location>
        <begin position="193"/>
        <end position="214"/>
    </location>
</feature>
<evidence type="ECO:0000313" key="9">
    <source>
        <dbReference type="EMBL" id="KGG80393.1"/>
    </source>
</evidence>
<feature type="transmembrane region" description="Helical" evidence="8">
    <location>
        <begin position="12"/>
        <end position="30"/>
    </location>
</feature>
<accession>A0A096BHY7</accession>
<dbReference type="InterPro" id="IPR001991">
    <property type="entry name" value="Na-dicarboxylate_symporter"/>
</dbReference>
<evidence type="ECO:0000256" key="5">
    <source>
        <dbReference type="ARBA" id="ARBA00022847"/>
    </source>
</evidence>
<dbReference type="EMBL" id="AZTB01000027">
    <property type="protein sequence ID" value="KGG80393.1"/>
    <property type="molecule type" value="Genomic_DNA"/>
</dbReference>
<dbReference type="FunFam" id="1.10.3860.10:FF:000001">
    <property type="entry name" value="C4-dicarboxylate transport protein"/>
    <property type="match status" value="1"/>
</dbReference>
<reference evidence="9 10" key="1">
    <citation type="submission" date="2013-12" db="EMBL/GenBank/DDBJ databases">
        <title>Draft genome sequence of Caloranaerobacter sp. H53214.</title>
        <authorList>
            <person name="Jiang L.J."/>
            <person name="Shao Z.Z."/>
            <person name="Long M.N."/>
        </authorList>
    </citation>
    <scope>NUCLEOTIDE SEQUENCE [LARGE SCALE GENOMIC DNA]</scope>
    <source>
        <strain evidence="9 10">H53214</strain>
    </source>
</reference>
<organism evidence="9 10">
    <name type="scientific">Caloranaerobacter azorensis H53214</name>
    <dbReference type="NCBI Taxonomy" id="1156417"/>
    <lineage>
        <taxon>Bacteria</taxon>
        <taxon>Bacillati</taxon>
        <taxon>Bacillota</taxon>
        <taxon>Tissierellia</taxon>
        <taxon>Tissierellales</taxon>
        <taxon>Thermohalobacteraceae</taxon>
        <taxon>Caloranaerobacter</taxon>
    </lineage>
</organism>
<dbReference type="Proteomes" id="UP000029622">
    <property type="component" value="Unassembled WGS sequence"/>
</dbReference>
<dbReference type="InterPro" id="IPR036458">
    <property type="entry name" value="Na:dicarbo_symporter_sf"/>
</dbReference>
<dbReference type="SUPFAM" id="SSF118215">
    <property type="entry name" value="Proton glutamate symport protein"/>
    <property type="match status" value="1"/>
</dbReference>
<feature type="transmembrane region" description="Helical" evidence="8">
    <location>
        <begin position="355"/>
        <end position="374"/>
    </location>
</feature>
<keyword evidence="7 8" id="KW-0472">Membrane</keyword>
<keyword evidence="2" id="KW-0813">Transport</keyword>
<dbReference type="PRINTS" id="PR00173">
    <property type="entry name" value="EDTRNSPORT"/>
</dbReference>
<dbReference type="Pfam" id="PF00375">
    <property type="entry name" value="SDF"/>
    <property type="match status" value="1"/>
</dbReference>
<dbReference type="PANTHER" id="PTHR42865:SF2">
    <property type="entry name" value="PROTON:GLUTAMATE SYMPORTER DAACS FAMILY"/>
    <property type="match status" value="1"/>
</dbReference>
<evidence type="ECO:0000256" key="4">
    <source>
        <dbReference type="ARBA" id="ARBA00022692"/>
    </source>
</evidence>
<comment type="caution">
    <text evidence="9">The sequence shown here is derived from an EMBL/GenBank/DDBJ whole genome shotgun (WGS) entry which is preliminary data.</text>
</comment>
<feature type="transmembrane region" description="Helical" evidence="8">
    <location>
        <begin position="299"/>
        <end position="320"/>
    </location>
</feature>
<keyword evidence="4 8" id="KW-0812">Transmembrane</keyword>
<dbReference type="GO" id="GO:0005886">
    <property type="term" value="C:plasma membrane"/>
    <property type="evidence" value="ECO:0007669"/>
    <property type="project" value="UniProtKB-SubCell"/>
</dbReference>
<keyword evidence="5" id="KW-0769">Symport</keyword>
<dbReference type="AlphaFoldDB" id="A0A096BHY7"/>
<dbReference type="GO" id="GO:0006835">
    <property type="term" value="P:dicarboxylic acid transport"/>
    <property type="evidence" value="ECO:0007669"/>
    <property type="project" value="TreeGrafter"/>
</dbReference>
<feature type="transmembrane region" description="Helical" evidence="8">
    <location>
        <begin position="220"/>
        <end position="242"/>
    </location>
</feature>
<feature type="transmembrane region" description="Helical" evidence="8">
    <location>
        <begin position="42"/>
        <end position="67"/>
    </location>
</feature>
<dbReference type="GO" id="GO:0015293">
    <property type="term" value="F:symporter activity"/>
    <property type="evidence" value="ECO:0007669"/>
    <property type="project" value="UniProtKB-KW"/>
</dbReference>
<evidence type="ECO:0000256" key="6">
    <source>
        <dbReference type="ARBA" id="ARBA00022989"/>
    </source>
</evidence>
<feature type="transmembrane region" description="Helical" evidence="8">
    <location>
        <begin position="332"/>
        <end position="349"/>
    </location>
</feature>
<dbReference type="STRING" id="1156417.Y919_06395"/>
<dbReference type="PANTHER" id="PTHR42865">
    <property type="entry name" value="PROTON/GLUTAMATE-ASPARTATE SYMPORTER"/>
    <property type="match status" value="1"/>
</dbReference>
<keyword evidence="3" id="KW-1003">Cell membrane</keyword>
<keyword evidence="6 8" id="KW-1133">Transmembrane helix</keyword>
<protein>
    <submittedName>
        <fullName evidence="9">Amino acid:proton symporter</fullName>
    </submittedName>
</protein>